<dbReference type="AlphaFoldDB" id="B5U8M6"/>
<accession>B5U8M6</accession>
<reference evidence="2 3" key="1">
    <citation type="journal article" date="1998" name="Science">
        <title>Genome sequence of the nematode C. elegans: a platform for investigating biology.</title>
        <authorList>
            <consortium name="The C. elegans sequencing consortium"/>
            <person name="Sulson J.E."/>
            <person name="Waterston R."/>
        </authorList>
    </citation>
    <scope>NUCLEOTIDE SEQUENCE [LARGE SCALE GENOMIC DNA]</scope>
    <source>
        <strain evidence="2 3">Bristol N2</strain>
    </source>
</reference>
<evidence type="ECO:0000313" key="2">
    <source>
        <dbReference type="EMBL" id="CAR64666.1"/>
    </source>
</evidence>
<evidence type="ECO:0000256" key="1">
    <source>
        <dbReference type="SAM" id="MobiDB-lite"/>
    </source>
</evidence>
<evidence type="ECO:0000313" key="3">
    <source>
        <dbReference type="Proteomes" id="UP000001940"/>
    </source>
</evidence>
<protein>
    <submittedName>
        <fullName evidence="2">FIP (Fungus-Induced Protein) Related</fullName>
    </submittedName>
</protein>
<feature type="region of interest" description="Disordered" evidence="1">
    <location>
        <begin position="1"/>
        <end position="34"/>
    </location>
</feature>
<dbReference type="ExpressionAtlas" id="B5U8M6">
    <property type="expression patterns" value="baseline and differential"/>
</dbReference>
<keyword evidence="3" id="KW-1185">Reference proteome</keyword>
<sequence>MLNTTDTDMDTHLPIMDTDTETTTDPTHTMEDMDTTEREKLDLVQVSRTINNLTIDTHSLKLYIHLPNCPPIELSSIYERIMISV</sequence>
<evidence type="ECO:0000313" key="4">
    <source>
        <dbReference type="WormBase" id="F23H12.9b"/>
    </source>
</evidence>
<dbReference type="Bgee" id="WBGene00009097">
    <property type="expression patterns" value="Expressed in larva and 3 other cell types or tissues"/>
</dbReference>
<organism evidence="2 3">
    <name type="scientific">Caenorhabditis elegans</name>
    <dbReference type="NCBI Taxonomy" id="6239"/>
    <lineage>
        <taxon>Eukaryota</taxon>
        <taxon>Metazoa</taxon>
        <taxon>Ecdysozoa</taxon>
        <taxon>Nematoda</taxon>
        <taxon>Chromadorea</taxon>
        <taxon>Rhabditida</taxon>
        <taxon>Rhabditina</taxon>
        <taxon>Rhabditomorpha</taxon>
        <taxon>Rhabditoidea</taxon>
        <taxon>Rhabditidae</taxon>
        <taxon>Peloderinae</taxon>
        <taxon>Caenorhabditis</taxon>
    </lineage>
</organism>
<dbReference type="PaxDb" id="6239-F23H12.9b"/>
<dbReference type="RefSeq" id="NP_001129894.1">
    <property type="nucleotide sequence ID" value="NM_001136422.4"/>
</dbReference>
<dbReference type="HOGENOM" id="CLU_2514692_0_0_1"/>
<dbReference type="EMBL" id="BX284605">
    <property type="protein sequence ID" value="CAR64666.1"/>
    <property type="molecule type" value="Genomic_DNA"/>
</dbReference>
<dbReference type="STRING" id="6239.F23H12.9b.1"/>
<dbReference type="Proteomes" id="UP000001940">
    <property type="component" value="Chromosome V"/>
</dbReference>
<proteinExistence type="predicted"/>
<gene>
    <name evidence="2 4" type="primary">fipr-2</name>
    <name evidence="2" type="ORF">CELE_F23H12.9</name>
    <name evidence="4" type="ORF">F23H12.9</name>
</gene>
<dbReference type="KEGG" id="cel:CELE_F23H12.9"/>
<dbReference type="CTD" id="179696"/>
<dbReference type="GeneID" id="179696"/>
<name>B5U8M6_CAEEL</name>
<dbReference type="WormBase" id="F23H12.9b">
    <property type="protein sequence ID" value="CE42987"/>
    <property type="gene ID" value="WBGene00009097"/>
    <property type="gene designation" value="fipr-2"/>
</dbReference>
<dbReference type="AGR" id="WB:WBGene00009097"/>
<dbReference type="InParanoid" id="B5U8M6"/>